<keyword evidence="10" id="KW-1015">Disulfide bond</keyword>
<evidence type="ECO:0000256" key="2">
    <source>
        <dbReference type="ARBA" id="ARBA00004613"/>
    </source>
</evidence>
<dbReference type="PANTHER" id="PTHR11454">
    <property type="entry name" value="INSULIN/INSULIN GROWTH FACTOR"/>
    <property type="match status" value="1"/>
</dbReference>
<dbReference type="InterPro" id="IPR022353">
    <property type="entry name" value="Insulin_CS"/>
</dbReference>
<feature type="region of interest" description="Disordered" evidence="13">
    <location>
        <begin position="51"/>
        <end position="76"/>
    </location>
</feature>
<evidence type="ECO:0000313" key="15">
    <source>
        <dbReference type="EMBL" id="KAJ8348358.1"/>
    </source>
</evidence>
<dbReference type="InterPro" id="IPR036438">
    <property type="entry name" value="Insulin-like_sf"/>
</dbReference>
<feature type="domain" description="Insulin-like" evidence="14">
    <location>
        <begin position="139"/>
        <end position="219"/>
    </location>
</feature>
<dbReference type="Proteomes" id="UP001152622">
    <property type="component" value="Chromosome 10"/>
</dbReference>
<proteinExistence type="inferred from homology"/>
<evidence type="ECO:0000256" key="3">
    <source>
        <dbReference type="ARBA" id="ARBA00009034"/>
    </source>
</evidence>
<evidence type="ECO:0000313" key="16">
    <source>
        <dbReference type="Proteomes" id="UP001152622"/>
    </source>
</evidence>
<comment type="similarity">
    <text evidence="3 12">Belongs to the insulin family.</text>
</comment>
<keyword evidence="6 12" id="KW-0964">Secreted</keyword>
<dbReference type="InterPro" id="IPR004825">
    <property type="entry name" value="Insulin"/>
</dbReference>
<keyword evidence="16" id="KW-1185">Reference proteome</keyword>
<keyword evidence="9 12" id="KW-0372">Hormone</keyword>
<evidence type="ECO:0000256" key="7">
    <source>
        <dbReference type="ARBA" id="ARBA00022526"/>
    </source>
</evidence>
<dbReference type="GO" id="GO:0005615">
    <property type="term" value="C:extracellular space"/>
    <property type="evidence" value="ECO:0007669"/>
    <property type="project" value="TreeGrafter"/>
</dbReference>
<evidence type="ECO:0000256" key="11">
    <source>
        <dbReference type="ARBA" id="ARBA00023277"/>
    </source>
</evidence>
<dbReference type="PRINTS" id="PR00277">
    <property type="entry name" value="INSULIN"/>
</dbReference>
<dbReference type="Gene3D" id="1.10.100.10">
    <property type="entry name" value="Insulin-like"/>
    <property type="match status" value="1"/>
</dbReference>
<dbReference type="PRINTS" id="PR00276">
    <property type="entry name" value="INSULINFAMLY"/>
</dbReference>
<evidence type="ECO:0000256" key="5">
    <source>
        <dbReference type="ARBA" id="ARBA00020180"/>
    </source>
</evidence>
<evidence type="ECO:0000259" key="14">
    <source>
        <dbReference type="SMART" id="SM00078"/>
    </source>
</evidence>
<evidence type="ECO:0000256" key="1">
    <source>
        <dbReference type="ARBA" id="ARBA00002985"/>
    </source>
</evidence>
<protein>
    <recommendedName>
        <fullName evidence="5 12">Insulin</fullName>
    </recommendedName>
</protein>
<dbReference type="InterPro" id="IPR016179">
    <property type="entry name" value="Insulin-like"/>
</dbReference>
<evidence type="ECO:0000256" key="4">
    <source>
        <dbReference type="ARBA" id="ARBA00011207"/>
    </source>
</evidence>
<dbReference type="Pfam" id="PF00049">
    <property type="entry name" value="Insulin"/>
    <property type="match status" value="1"/>
</dbReference>
<comment type="function">
    <text evidence="1 12">Insulin decreases blood glucose concentration. It increases cell permeability to monosaccharides, amino acids and fatty acids. It accelerates glycolysis, the pentose phosphate cycle, and glycogen synthesis in liver.</text>
</comment>
<evidence type="ECO:0000256" key="9">
    <source>
        <dbReference type="ARBA" id="ARBA00022702"/>
    </source>
</evidence>
<dbReference type="PANTHER" id="PTHR11454:SF9">
    <property type="entry name" value="INSULIN"/>
    <property type="match status" value="1"/>
</dbReference>
<dbReference type="FunFam" id="1.10.100.10:FF:000003">
    <property type="entry name" value="Insulin"/>
    <property type="match status" value="1"/>
</dbReference>
<evidence type="ECO:0000256" key="10">
    <source>
        <dbReference type="ARBA" id="ARBA00023157"/>
    </source>
</evidence>
<dbReference type="InterPro" id="IPR022352">
    <property type="entry name" value="Ins/IGF/rlx"/>
</dbReference>
<evidence type="ECO:0000256" key="8">
    <source>
        <dbReference type="ARBA" id="ARBA00022685"/>
    </source>
</evidence>
<comment type="caution">
    <text evidence="15">The sequence shown here is derived from an EMBL/GenBank/DDBJ whole genome shotgun (WGS) entry which is preliminary data.</text>
</comment>
<dbReference type="GO" id="GO:0005179">
    <property type="term" value="F:hormone activity"/>
    <property type="evidence" value="ECO:0007669"/>
    <property type="project" value="UniProtKB-KW"/>
</dbReference>
<dbReference type="AlphaFoldDB" id="A0A9Q1INE6"/>
<accession>A0A9Q1INE6</accession>
<evidence type="ECO:0000256" key="6">
    <source>
        <dbReference type="ARBA" id="ARBA00022525"/>
    </source>
</evidence>
<name>A0A9Q1INE6_SYNKA</name>
<keyword evidence="11 12" id="KW-0119">Carbohydrate metabolism</keyword>
<dbReference type="GO" id="GO:0006006">
    <property type="term" value="P:glucose metabolic process"/>
    <property type="evidence" value="ECO:0007669"/>
    <property type="project" value="UniProtKB-UniRule"/>
</dbReference>
<reference evidence="15" key="1">
    <citation type="journal article" date="2023" name="Science">
        <title>Genome structures resolve the early diversification of teleost fishes.</title>
        <authorList>
            <person name="Parey E."/>
            <person name="Louis A."/>
            <person name="Montfort J."/>
            <person name="Bouchez O."/>
            <person name="Roques C."/>
            <person name="Iampietro C."/>
            <person name="Lluch J."/>
            <person name="Castinel A."/>
            <person name="Donnadieu C."/>
            <person name="Desvignes T."/>
            <person name="Floi Bucao C."/>
            <person name="Jouanno E."/>
            <person name="Wen M."/>
            <person name="Mejri S."/>
            <person name="Dirks R."/>
            <person name="Jansen H."/>
            <person name="Henkel C."/>
            <person name="Chen W.J."/>
            <person name="Zahm M."/>
            <person name="Cabau C."/>
            <person name="Klopp C."/>
            <person name="Thompson A.W."/>
            <person name="Robinson-Rechavi M."/>
            <person name="Braasch I."/>
            <person name="Lecointre G."/>
            <person name="Bobe J."/>
            <person name="Postlethwait J.H."/>
            <person name="Berthelot C."/>
            <person name="Roest Crollius H."/>
            <person name="Guiguen Y."/>
        </authorList>
    </citation>
    <scope>NUCLEOTIDE SEQUENCE</scope>
    <source>
        <strain evidence="15">WJC10195</strain>
    </source>
</reference>
<organism evidence="15 16">
    <name type="scientific">Synaphobranchus kaupii</name>
    <name type="common">Kaup's arrowtooth eel</name>
    <dbReference type="NCBI Taxonomy" id="118154"/>
    <lineage>
        <taxon>Eukaryota</taxon>
        <taxon>Metazoa</taxon>
        <taxon>Chordata</taxon>
        <taxon>Craniata</taxon>
        <taxon>Vertebrata</taxon>
        <taxon>Euteleostomi</taxon>
        <taxon>Actinopterygii</taxon>
        <taxon>Neopterygii</taxon>
        <taxon>Teleostei</taxon>
        <taxon>Anguilliformes</taxon>
        <taxon>Synaphobranchidae</taxon>
        <taxon>Synaphobranchus</taxon>
    </lineage>
</organism>
<comment type="subunit">
    <text evidence="4 12">Heterodimer of a B chain and an A chain linked by two disulfide bonds.</text>
</comment>
<comment type="subcellular location">
    <subcellularLocation>
        <location evidence="2 12">Secreted</location>
    </subcellularLocation>
</comment>
<keyword evidence="7 12" id="KW-0313">Glucose metabolism</keyword>
<evidence type="ECO:0000256" key="12">
    <source>
        <dbReference type="RuleBase" id="RU000406"/>
    </source>
</evidence>
<dbReference type="CDD" id="cd04367">
    <property type="entry name" value="IlGF_insulin_like"/>
    <property type="match status" value="1"/>
</dbReference>
<keyword evidence="8" id="KW-0165">Cleavage on pair of basic residues</keyword>
<dbReference type="EMBL" id="JAINUF010000010">
    <property type="protein sequence ID" value="KAJ8348358.1"/>
    <property type="molecule type" value="Genomic_DNA"/>
</dbReference>
<dbReference type="PROSITE" id="PS00262">
    <property type="entry name" value="INSULIN"/>
    <property type="match status" value="1"/>
</dbReference>
<gene>
    <name evidence="15" type="ORF">SKAU_G00269470</name>
</gene>
<sequence>MLARRAAAREQWKSSIVTAVQEGACEDAASNIWRIWQLRQCQYPPCQDVQDGPQQCQLHPPPSQPQERKGRRPRDTPLTCAANQGLVAMSQSGELTIDSRDSHGTVLSSTSTMALWLQAVSLLVLLVLSSPGVHAASNQHLCGSHLVDALYLVCGEKGFFYNPKRDLDPLLGFLSPKSGQEKEADDFPYKDQGDLKVKRGIVEQCCHKPCNIFDLQNYCN</sequence>
<dbReference type="OrthoDB" id="10019596at2759"/>
<dbReference type="SMART" id="SM00078">
    <property type="entry name" value="IlGF"/>
    <property type="match status" value="1"/>
</dbReference>
<dbReference type="SUPFAM" id="SSF56994">
    <property type="entry name" value="Insulin-like"/>
    <property type="match status" value="1"/>
</dbReference>
<evidence type="ECO:0000256" key="13">
    <source>
        <dbReference type="SAM" id="MobiDB-lite"/>
    </source>
</evidence>